<feature type="compositionally biased region" description="Polar residues" evidence="1">
    <location>
        <begin position="573"/>
        <end position="595"/>
    </location>
</feature>
<keyword evidence="2" id="KW-1133">Transmembrane helix</keyword>
<feature type="compositionally biased region" description="Low complexity" evidence="1">
    <location>
        <begin position="1067"/>
        <end position="1079"/>
    </location>
</feature>
<comment type="caution">
    <text evidence="3">The sequence shown here is derived from an EMBL/GenBank/DDBJ whole genome shotgun (WGS) entry which is preliminary data.</text>
</comment>
<feature type="region of interest" description="Disordered" evidence="1">
    <location>
        <begin position="1185"/>
        <end position="1325"/>
    </location>
</feature>
<feature type="region of interest" description="Disordered" evidence="1">
    <location>
        <begin position="1"/>
        <end position="38"/>
    </location>
</feature>
<feature type="region of interest" description="Disordered" evidence="1">
    <location>
        <begin position="370"/>
        <end position="418"/>
    </location>
</feature>
<feature type="compositionally biased region" description="Acidic residues" evidence="1">
    <location>
        <begin position="1143"/>
        <end position="1154"/>
    </location>
</feature>
<feature type="compositionally biased region" description="Gly residues" evidence="1">
    <location>
        <begin position="826"/>
        <end position="840"/>
    </location>
</feature>
<feature type="compositionally biased region" description="Polar residues" evidence="1">
    <location>
        <begin position="1242"/>
        <end position="1259"/>
    </location>
</feature>
<evidence type="ECO:0000313" key="3">
    <source>
        <dbReference type="EMBL" id="KAL1836120.1"/>
    </source>
</evidence>
<feature type="region of interest" description="Disordered" evidence="1">
    <location>
        <begin position="771"/>
        <end position="845"/>
    </location>
</feature>
<feature type="region of interest" description="Disordered" evidence="1">
    <location>
        <begin position="1134"/>
        <end position="1154"/>
    </location>
</feature>
<reference evidence="3 4" key="1">
    <citation type="journal article" date="2024" name="Commun. Biol.">
        <title>Comparative genomic analysis of thermophilic fungi reveals convergent evolutionary adaptations and gene losses.</title>
        <authorList>
            <person name="Steindorff A.S."/>
            <person name="Aguilar-Pontes M.V."/>
            <person name="Robinson A.J."/>
            <person name="Andreopoulos B."/>
            <person name="LaButti K."/>
            <person name="Kuo A."/>
            <person name="Mondo S."/>
            <person name="Riley R."/>
            <person name="Otillar R."/>
            <person name="Haridas S."/>
            <person name="Lipzen A."/>
            <person name="Grimwood J."/>
            <person name="Schmutz J."/>
            <person name="Clum A."/>
            <person name="Reid I.D."/>
            <person name="Moisan M.C."/>
            <person name="Butler G."/>
            <person name="Nguyen T.T.M."/>
            <person name="Dewar K."/>
            <person name="Conant G."/>
            <person name="Drula E."/>
            <person name="Henrissat B."/>
            <person name="Hansel C."/>
            <person name="Singer S."/>
            <person name="Hutchinson M.I."/>
            <person name="de Vries R.P."/>
            <person name="Natvig D.O."/>
            <person name="Powell A.J."/>
            <person name="Tsang A."/>
            <person name="Grigoriev I.V."/>
        </authorList>
    </citation>
    <scope>NUCLEOTIDE SEQUENCE [LARGE SCALE GENOMIC DNA]</scope>
    <source>
        <strain evidence="3 4">CBS 620.91</strain>
    </source>
</reference>
<accession>A0ABR3V320</accession>
<sequence length="1325" mass="138868">MLASHRRTAKTPLPARAGLRGRRPPELSGTARPRRLAASPNNLTTMIMATAALSLAGRASAFDGSPLPYIPTTILLPPADDSGSGMAYIFTPSDNGNDPRAVELLALNVSPSSTLRAAALQPTKLFSSPPPFFADDKDNNCPTFAPSILRNGTLAVITGSCSPGNDDSSSSSSSSVSAAFWTYTPPSNPNNEKTKLSQWTRHPLAPSSSTSDHVPSGPYYLGGVLAFSAQLSPSLSPPTIYLYGGMCPAISGSGSGVTYSNHMLRISPAGSTDFYTLDHAPTGGQQQQGPLARAGFSWTELPPSVANRTAEVNIVTQQTSHVLLGGHAQGKGFEGSGGLYGTVIPSGMDTAMVWSLPEETWRLVKIAMPGSSSFDSSDKPDLARLRQSATRSSLKSPDNDNDNDDAGPGFGAREIRDSRSTATTFIDGRSGHTAVLSEDGTKLVVYGGWTTSTSTDWRPARPQLVVARVGVGLDDWVWEMPSSSGADDGDGEVGVYGHGAAVLPGNVMMVYGGYEIGASGTGSTWRRKRAVGGRNMFYNITSGTWSDEYVAPVLATGGTGSSGSDGEPRPNETGDSSGNSIPDGSESNGNDTTGTSDASSSSSRARQIGLGVGLGLGLTMLLLVAAFFLGRAYRRRRRRRNRHEEVMHGLAEGVNGSLPRGIGGSDDGEMSEREHGLLSHIFPWTAASARDWYGAGDDPYSVGRRSLAYEHLHHSGGAGVYMPPPPLSASASSGSRPKGAKGLFIPASSGYDFAPLYREQPGRISPIYEAEEEDEEADLGPRYPLKPNNEELEEDPFMTPTTGSPTRSRFSQLSQLSSPGPNSQGHGAGGAAASGAGEGQGQDRDVQAWVSDVDALTRATQPHGASHTPSPPPGRNTPLRRPPSVRSAHQNTSGAADPALADDGRTVSNLSERSAWSFVRGGSILAVGRGGNDDNKNNNDRLDTTVDTTTSFGSTSYHAAARSSFLALQAEGPSLLLGSPAITTDGYGAAAAAANNNSSGGGVYYSAGVYSSSHAYGGDGDGDHDGPEPDYYVTSSHSIQYVKPPQRRSWLGSLKRVFSSSGGGGCVTTTTATATGATTNAPDSPTREGLLSRYSQHGRTDSGASNGGGGGGGGGGLSEYDTVLNAALAAQGRERWGGVGGNGDDDDGSEEGLEQDLERAAERRTVQIMFTVPREPLRVVNAEVEREESVHLVLDPEEEEEKKQAPEMVGEDEEKEEEEQSPEITTNNTTISTPTRSTTSTDMTVPSRPNTGVSIASNFSIPSAPTSPPPTLHTATAVRLERASPPRPSHPRPSSRVLAMVESFETRNREGSSSPSSRRSSPERR</sequence>
<feature type="region of interest" description="Disordered" evidence="1">
    <location>
        <begin position="1016"/>
        <end position="1039"/>
    </location>
</feature>
<dbReference type="InterPro" id="IPR015915">
    <property type="entry name" value="Kelch-typ_b-propeller"/>
</dbReference>
<organism evidence="3 4">
    <name type="scientific">Humicola insolens</name>
    <name type="common">Soft-rot fungus</name>
    <dbReference type="NCBI Taxonomy" id="85995"/>
    <lineage>
        <taxon>Eukaryota</taxon>
        <taxon>Fungi</taxon>
        <taxon>Dikarya</taxon>
        <taxon>Ascomycota</taxon>
        <taxon>Pezizomycotina</taxon>
        <taxon>Sordariomycetes</taxon>
        <taxon>Sordariomycetidae</taxon>
        <taxon>Sordariales</taxon>
        <taxon>Chaetomiaceae</taxon>
        <taxon>Mycothermus</taxon>
    </lineage>
</organism>
<keyword evidence="2" id="KW-0812">Transmembrane</keyword>
<dbReference type="Proteomes" id="UP001583172">
    <property type="component" value="Unassembled WGS sequence"/>
</dbReference>
<feature type="transmembrane region" description="Helical" evidence="2">
    <location>
        <begin position="608"/>
        <end position="630"/>
    </location>
</feature>
<keyword evidence="2" id="KW-0472">Membrane</keyword>
<feature type="compositionally biased region" description="Polar residues" evidence="1">
    <location>
        <begin position="387"/>
        <end position="396"/>
    </location>
</feature>
<feature type="compositionally biased region" description="Low complexity" evidence="1">
    <location>
        <begin position="1222"/>
        <end position="1241"/>
    </location>
</feature>
<feature type="region of interest" description="Disordered" evidence="1">
    <location>
        <begin position="1061"/>
        <end position="1116"/>
    </location>
</feature>
<dbReference type="EMBL" id="JAZGSY010000462">
    <property type="protein sequence ID" value="KAL1836120.1"/>
    <property type="molecule type" value="Genomic_DNA"/>
</dbReference>
<feature type="region of interest" description="Disordered" evidence="1">
    <location>
        <begin position="859"/>
        <end position="903"/>
    </location>
</feature>
<feature type="compositionally biased region" description="Acidic residues" evidence="1">
    <location>
        <begin position="1209"/>
        <end position="1221"/>
    </location>
</feature>
<protein>
    <recommendedName>
        <fullName evidence="5">Galactose oxidase</fullName>
    </recommendedName>
</protein>
<evidence type="ECO:0000256" key="1">
    <source>
        <dbReference type="SAM" id="MobiDB-lite"/>
    </source>
</evidence>
<feature type="compositionally biased region" description="Low complexity" evidence="1">
    <location>
        <begin position="807"/>
        <end position="818"/>
    </location>
</feature>
<name>A0ABR3V320_HUMIN</name>
<feature type="compositionally biased region" description="Gly residues" evidence="1">
    <location>
        <begin position="1105"/>
        <end position="1116"/>
    </location>
</feature>
<evidence type="ECO:0000256" key="2">
    <source>
        <dbReference type="SAM" id="Phobius"/>
    </source>
</evidence>
<gene>
    <name evidence="3" type="ORF">VTJ49DRAFT_5555</name>
</gene>
<evidence type="ECO:0008006" key="5">
    <source>
        <dbReference type="Google" id="ProtNLM"/>
    </source>
</evidence>
<dbReference type="SUPFAM" id="SSF117281">
    <property type="entry name" value="Kelch motif"/>
    <property type="match status" value="1"/>
</dbReference>
<keyword evidence="4" id="KW-1185">Reference proteome</keyword>
<feature type="region of interest" description="Disordered" evidence="1">
    <location>
        <begin position="556"/>
        <end position="604"/>
    </location>
</feature>
<evidence type="ECO:0000313" key="4">
    <source>
        <dbReference type="Proteomes" id="UP001583172"/>
    </source>
</evidence>
<proteinExistence type="predicted"/>